<gene>
    <name evidence="2" type="ORF">I6N96_05530</name>
</gene>
<reference evidence="2 3" key="1">
    <citation type="submission" date="2020-12" db="EMBL/GenBank/DDBJ databases">
        <title>Vagococcus allomyrinae sp. nov. and Enterococcus lavae sp. nov., isolated from the larvae of Allomyrina dichotoma.</title>
        <authorList>
            <person name="Lee S.D."/>
        </authorList>
    </citation>
    <scope>NUCLEOTIDE SEQUENCE [LARGE SCALE GENOMIC DNA]</scope>
    <source>
        <strain evidence="2 3">BWM-S5</strain>
    </source>
</reference>
<comment type="caution">
    <text evidence="2">The sequence shown here is derived from an EMBL/GenBank/DDBJ whole genome shotgun (WGS) entry which is preliminary data.</text>
</comment>
<keyword evidence="1" id="KW-1133">Transmembrane helix</keyword>
<dbReference type="Proteomes" id="UP000673375">
    <property type="component" value="Unassembled WGS sequence"/>
</dbReference>
<evidence type="ECO:0000313" key="3">
    <source>
        <dbReference type="Proteomes" id="UP000673375"/>
    </source>
</evidence>
<name>A0ABS4CHK0_9ENTE</name>
<keyword evidence="3" id="KW-1185">Reference proteome</keyword>
<evidence type="ECO:0008006" key="4">
    <source>
        <dbReference type="Google" id="ProtNLM"/>
    </source>
</evidence>
<feature type="transmembrane region" description="Helical" evidence="1">
    <location>
        <begin position="39"/>
        <end position="58"/>
    </location>
</feature>
<sequence length="179" mass="20932">MDEMFRLVYPLTVEDNLIYQEKIFLSNKNPSIVDSIRRWTRLSFLLLVILYPLLVFVLTSSLKWTAAIALLAVIIFVLLWMNAAKIYWKRYRSKAKKDMIKIYFEGDALGVVPIEAIFFDEEVTIASEARTKTIRKSDIDLTEITADYILFYTIKYDGSLIPLAELTEAERQQVINWFD</sequence>
<evidence type="ECO:0000256" key="1">
    <source>
        <dbReference type="SAM" id="Phobius"/>
    </source>
</evidence>
<dbReference type="EMBL" id="JAEDXU010000002">
    <property type="protein sequence ID" value="MBP1045732.1"/>
    <property type="molecule type" value="Genomic_DNA"/>
</dbReference>
<proteinExistence type="predicted"/>
<keyword evidence="1" id="KW-0812">Transmembrane</keyword>
<dbReference type="RefSeq" id="WP_209556519.1">
    <property type="nucleotide sequence ID" value="NZ_JAEDXU010000002.1"/>
</dbReference>
<organism evidence="2 3">
    <name type="scientific">Enterococcus larvae</name>
    <dbReference type="NCBI Taxonomy" id="2794352"/>
    <lineage>
        <taxon>Bacteria</taxon>
        <taxon>Bacillati</taxon>
        <taxon>Bacillota</taxon>
        <taxon>Bacilli</taxon>
        <taxon>Lactobacillales</taxon>
        <taxon>Enterococcaceae</taxon>
        <taxon>Enterococcus</taxon>
    </lineage>
</organism>
<feature type="transmembrane region" description="Helical" evidence="1">
    <location>
        <begin position="64"/>
        <end position="88"/>
    </location>
</feature>
<keyword evidence="1" id="KW-0472">Membrane</keyword>
<protein>
    <recommendedName>
        <fullName evidence="4">YcxB-like protein domain-containing protein</fullName>
    </recommendedName>
</protein>
<accession>A0ABS4CHK0</accession>
<evidence type="ECO:0000313" key="2">
    <source>
        <dbReference type="EMBL" id="MBP1045732.1"/>
    </source>
</evidence>